<dbReference type="PRINTS" id="PR00830">
    <property type="entry name" value="ENDOLAPTASE"/>
</dbReference>
<comment type="caution">
    <text evidence="4">The sequence shown here is derived from an EMBL/GenBank/DDBJ whole genome shotgun (WGS) entry which is preliminary data.</text>
</comment>
<feature type="domain" description="Lon proteolytic" evidence="3">
    <location>
        <begin position="547"/>
        <end position="742"/>
    </location>
</feature>
<dbReference type="Pfam" id="PF13654">
    <property type="entry name" value="AAA_32"/>
    <property type="match status" value="1"/>
</dbReference>
<dbReference type="InterPro" id="IPR020568">
    <property type="entry name" value="Ribosomal_Su5_D2-typ_SF"/>
</dbReference>
<dbReference type="InterPro" id="IPR046843">
    <property type="entry name" value="LonB_AAA-LID"/>
</dbReference>
<name>A0A0A0IAR6_CLONO</name>
<evidence type="ECO:0000259" key="3">
    <source>
        <dbReference type="PROSITE" id="PS51786"/>
    </source>
</evidence>
<organism evidence="4 5">
    <name type="scientific">Clostridium novyi A str. 4552</name>
    <dbReference type="NCBI Taxonomy" id="1444289"/>
    <lineage>
        <taxon>Bacteria</taxon>
        <taxon>Bacillati</taxon>
        <taxon>Bacillota</taxon>
        <taxon>Clostridia</taxon>
        <taxon>Eubacteriales</taxon>
        <taxon>Clostridiaceae</taxon>
        <taxon>Clostridium</taxon>
    </lineage>
</organism>
<dbReference type="PROSITE" id="PS51786">
    <property type="entry name" value="LON_PROTEOLYTIC"/>
    <property type="match status" value="1"/>
</dbReference>
<dbReference type="InterPro" id="IPR008269">
    <property type="entry name" value="Lon_proteolytic"/>
</dbReference>
<evidence type="ECO:0000256" key="2">
    <source>
        <dbReference type="PROSITE-ProRule" id="PRU01122"/>
    </source>
</evidence>
<dbReference type="PANTHER" id="PTHR10046">
    <property type="entry name" value="ATP DEPENDENT LON PROTEASE FAMILY MEMBER"/>
    <property type="match status" value="1"/>
</dbReference>
<dbReference type="Gene3D" id="3.30.230.10">
    <property type="match status" value="1"/>
</dbReference>
<accession>A0A0A0IAR6</accession>
<dbReference type="Gene3D" id="3.40.50.300">
    <property type="entry name" value="P-loop containing nucleotide triphosphate hydrolases"/>
    <property type="match status" value="2"/>
</dbReference>
<dbReference type="GO" id="GO:0030163">
    <property type="term" value="P:protein catabolic process"/>
    <property type="evidence" value="ECO:0007669"/>
    <property type="project" value="InterPro"/>
</dbReference>
<dbReference type="Pfam" id="PF05362">
    <property type="entry name" value="Lon_C"/>
    <property type="match status" value="1"/>
</dbReference>
<evidence type="ECO:0000313" key="5">
    <source>
        <dbReference type="Proteomes" id="UP000030012"/>
    </source>
</evidence>
<dbReference type="SUPFAM" id="SSF54211">
    <property type="entry name" value="Ribosomal protein S5 domain 2-like"/>
    <property type="match status" value="1"/>
</dbReference>
<dbReference type="InterPro" id="IPR027417">
    <property type="entry name" value="P-loop_NTPase"/>
</dbReference>
<dbReference type="InterPro" id="IPR014721">
    <property type="entry name" value="Ribsml_uS5_D2-typ_fold_subgr"/>
</dbReference>
<feature type="active site" evidence="2">
    <location>
        <position position="680"/>
    </location>
</feature>
<gene>
    <name evidence="4" type="ORF">Z968_03710</name>
</gene>
<dbReference type="GO" id="GO:0004252">
    <property type="term" value="F:serine-type endopeptidase activity"/>
    <property type="evidence" value="ECO:0007669"/>
    <property type="project" value="UniProtKB-UniRule"/>
</dbReference>
<dbReference type="Proteomes" id="UP000030012">
    <property type="component" value="Unassembled WGS sequence"/>
</dbReference>
<evidence type="ECO:0000313" key="4">
    <source>
        <dbReference type="EMBL" id="KGM97416.1"/>
    </source>
</evidence>
<dbReference type="EC" id="3.4.21.53" evidence="2"/>
<evidence type="ECO:0000256" key="1">
    <source>
        <dbReference type="ARBA" id="ARBA00022670"/>
    </source>
</evidence>
<sequence length="761" mass="87674">MKVELSSHDVVYEFKIDNLEVKEDKFNVPEYKREVYKKIKTALEIDKEGYNVYLVDDFSKMKLKNIKKYIEEFYIGKNKPQDICYVIKEDAEKPYPIFLSGGKGYILKRTVNDLQKKYLNSIYNFYNGACIKEKDEIIDSIQSKRHKLVSELMESAKEKGFKIKSTEGGFTFVPIKSNSIMTELEYDELGDEEKGDILSKVSELKIQSSKILDELKEIEIREVDKIKDIMKEYFIDELNDIKCKYKEEFSEDMEAINFLNELCNEIEKDVCDTYSMIYENDEETIAEIIMRYDVNVLVDNTINDIPNVIYEDDPNVMRLMGSIDYKNQNGTYITDVSFIRAGSILKANEGCIIMKANDLLSSPTAYYNLKKVISSGEIDFNYNKGYVELISISGLEPKPIKVREKIILIGDYETYDILYNYDMDFRKMFKIKAQYNPIINTNKEHLESFISSIKKICQDNDLKSLDKNAIKELAKISARKAEDKNKLLINNEELSKVLVIANNNIELEEKNKISREDIIKAYNDEDIIKEEVMEYYKENIILMKVTGREIGQINGLSIIDLGYVTLGKPIRITCSCYKGEGEIIDVEKQSELSGNIHNKSVNILKGCISYILGKYNVLPVNFHLSFEQIYSKIDGDSASVAEFISMISALSNMPIRQNIAVTGSLNQFGEVQPIGGVNEKIEGFFKVCQCIDNVNNKGVLIPYSNKNNLVLNSEVEDAIKMKKFHIYTMQNIKEAIEILIGDYDKVMENIRKELKKYSKKA</sequence>
<comment type="similarity">
    <text evidence="2">Belongs to the peptidase S16 family.</text>
</comment>
<proteinExistence type="inferred from homology"/>
<dbReference type="InterPro" id="IPR027065">
    <property type="entry name" value="Lon_Prtase"/>
</dbReference>
<dbReference type="AlphaFoldDB" id="A0A0A0IAR6"/>
<dbReference type="Pfam" id="PF20436">
    <property type="entry name" value="LonB_AAA-LID"/>
    <property type="match status" value="1"/>
</dbReference>
<dbReference type="InterPro" id="IPR041699">
    <property type="entry name" value="AAA_32"/>
</dbReference>
<keyword evidence="1 2" id="KW-0645">Protease</keyword>
<dbReference type="EMBL" id="JENJ01000011">
    <property type="protein sequence ID" value="KGM97416.1"/>
    <property type="molecule type" value="Genomic_DNA"/>
</dbReference>
<protein>
    <recommendedName>
        <fullName evidence="2">endopeptidase La</fullName>
        <ecNumber evidence="2">3.4.21.53</ecNumber>
    </recommendedName>
</protein>
<dbReference type="GO" id="GO:0005524">
    <property type="term" value="F:ATP binding"/>
    <property type="evidence" value="ECO:0007669"/>
    <property type="project" value="InterPro"/>
</dbReference>
<feature type="active site" evidence="2">
    <location>
        <position position="637"/>
    </location>
</feature>
<reference evidence="4 5" key="1">
    <citation type="submission" date="2014-01" db="EMBL/GenBank/DDBJ databases">
        <title>Plasmidome dynamics in the species complex Clostridium novyi sensu lato converts strains of independent lineages into distinctly different pathogens.</title>
        <authorList>
            <person name="Skarin H."/>
            <person name="Segerman B."/>
        </authorList>
    </citation>
    <scope>NUCLEOTIDE SEQUENCE [LARGE SCALE GENOMIC DNA]</scope>
    <source>
        <strain evidence="4 5">4552</strain>
    </source>
</reference>
<dbReference type="GO" id="GO:0004176">
    <property type="term" value="F:ATP-dependent peptidase activity"/>
    <property type="evidence" value="ECO:0007669"/>
    <property type="project" value="UniProtKB-UniRule"/>
</dbReference>
<keyword evidence="2" id="KW-0720">Serine protease</keyword>
<dbReference type="GO" id="GO:0006508">
    <property type="term" value="P:proteolysis"/>
    <property type="evidence" value="ECO:0007669"/>
    <property type="project" value="UniProtKB-KW"/>
</dbReference>
<dbReference type="Gene3D" id="1.10.8.60">
    <property type="match status" value="1"/>
</dbReference>
<keyword evidence="2" id="KW-0378">Hydrolase</keyword>
<comment type="catalytic activity">
    <reaction evidence="2">
        <text>Hydrolysis of proteins in presence of ATP.</text>
        <dbReference type="EC" id="3.4.21.53"/>
    </reaction>
</comment>